<gene>
    <name evidence="1" type="ORF">DPMN_120603</name>
</gene>
<reference evidence="1" key="2">
    <citation type="submission" date="2020-11" db="EMBL/GenBank/DDBJ databases">
        <authorList>
            <person name="McCartney M.A."/>
            <person name="Auch B."/>
            <person name="Kono T."/>
            <person name="Mallez S."/>
            <person name="Becker A."/>
            <person name="Gohl D.M."/>
            <person name="Silverstein K.A.T."/>
            <person name="Koren S."/>
            <person name="Bechman K.B."/>
            <person name="Herman A."/>
            <person name="Abrahante J.E."/>
            <person name="Garbe J."/>
        </authorList>
    </citation>
    <scope>NUCLEOTIDE SEQUENCE</scope>
    <source>
        <strain evidence="1">Duluth1</strain>
        <tissue evidence="1">Whole animal</tissue>
    </source>
</reference>
<accession>A0A9D4GNY9</accession>
<dbReference type="AlphaFoldDB" id="A0A9D4GNY9"/>
<dbReference type="Proteomes" id="UP000828390">
    <property type="component" value="Unassembled WGS sequence"/>
</dbReference>
<evidence type="ECO:0000313" key="2">
    <source>
        <dbReference type="Proteomes" id="UP000828390"/>
    </source>
</evidence>
<keyword evidence="2" id="KW-1185">Reference proteome</keyword>
<protein>
    <submittedName>
        <fullName evidence="1">Uncharacterized protein</fullName>
    </submittedName>
</protein>
<dbReference type="PANTHER" id="PTHR46880:SF5">
    <property type="entry name" value="DUF4371 DOMAIN-CONTAINING PROTEIN"/>
    <property type="match status" value="1"/>
</dbReference>
<name>A0A9D4GNY9_DREPO</name>
<sequence>MSFRTYSTICVLEEAKGLDVGVNYRNDKAVASFTKAFATVVQKTTVEKLKNTQFCSFTIDGSTDFTGDDLENIYIRTVHSGRVEDTFLHIGNVLNLAPANTYMSMSRKCLQNFTLQMKCSQNSSVSLQMEQQICRV</sequence>
<comment type="caution">
    <text evidence="1">The sequence shown here is derived from an EMBL/GenBank/DDBJ whole genome shotgun (WGS) entry which is preliminary data.</text>
</comment>
<dbReference type="PANTHER" id="PTHR46880">
    <property type="entry name" value="RAS-ASSOCIATING DOMAIN-CONTAINING PROTEIN"/>
    <property type="match status" value="1"/>
</dbReference>
<proteinExistence type="predicted"/>
<dbReference type="EMBL" id="JAIWYP010000005">
    <property type="protein sequence ID" value="KAH3818876.1"/>
    <property type="molecule type" value="Genomic_DNA"/>
</dbReference>
<reference evidence="1" key="1">
    <citation type="journal article" date="2019" name="bioRxiv">
        <title>The Genome of the Zebra Mussel, Dreissena polymorpha: A Resource for Invasive Species Research.</title>
        <authorList>
            <person name="McCartney M.A."/>
            <person name="Auch B."/>
            <person name="Kono T."/>
            <person name="Mallez S."/>
            <person name="Zhang Y."/>
            <person name="Obille A."/>
            <person name="Becker A."/>
            <person name="Abrahante J.E."/>
            <person name="Garbe J."/>
            <person name="Badalamenti J.P."/>
            <person name="Herman A."/>
            <person name="Mangelson H."/>
            <person name="Liachko I."/>
            <person name="Sullivan S."/>
            <person name="Sone E.D."/>
            <person name="Koren S."/>
            <person name="Silverstein K.A.T."/>
            <person name="Beckman K.B."/>
            <person name="Gohl D.M."/>
        </authorList>
    </citation>
    <scope>NUCLEOTIDE SEQUENCE</scope>
    <source>
        <strain evidence="1">Duluth1</strain>
        <tissue evidence="1">Whole animal</tissue>
    </source>
</reference>
<organism evidence="1 2">
    <name type="scientific">Dreissena polymorpha</name>
    <name type="common">Zebra mussel</name>
    <name type="synonym">Mytilus polymorpha</name>
    <dbReference type="NCBI Taxonomy" id="45954"/>
    <lineage>
        <taxon>Eukaryota</taxon>
        <taxon>Metazoa</taxon>
        <taxon>Spiralia</taxon>
        <taxon>Lophotrochozoa</taxon>
        <taxon>Mollusca</taxon>
        <taxon>Bivalvia</taxon>
        <taxon>Autobranchia</taxon>
        <taxon>Heteroconchia</taxon>
        <taxon>Euheterodonta</taxon>
        <taxon>Imparidentia</taxon>
        <taxon>Neoheterodontei</taxon>
        <taxon>Myida</taxon>
        <taxon>Dreissenoidea</taxon>
        <taxon>Dreissenidae</taxon>
        <taxon>Dreissena</taxon>
    </lineage>
</organism>
<evidence type="ECO:0000313" key="1">
    <source>
        <dbReference type="EMBL" id="KAH3818876.1"/>
    </source>
</evidence>